<evidence type="ECO:0000256" key="12">
    <source>
        <dbReference type="ARBA" id="ARBA00023136"/>
    </source>
</evidence>
<evidence type="ECO:0000256" key="6">
    <source>
        <dbReference type="ARBA" id="ARBA00022692"/>
    </source>
</evidence>
<evidence type="ECO:0000256" key="13">
    <source>
        <dbReference type="SAM" id="Phobius"/>
    </source>
</evidence>
<evidence type="ECO:0000259" key="14">
    <source>
        <dbReference type="Pfam" id="PF02163"/>
    </source>
</evidence>
<dbReference type="GO" id="GO:0006508">
    <property type="term" value="P:proteolysis"/>
    <property type="evidence" value="ECO:0007669"/>
    <property type="project" value="UniProtKB-KW"/>
</dbReference>
<feature type="transmembrane region" description="Helical" evidence="13">
    <location>
        <begin position="94"/>
        <end position="119"/>
    </location>
</feature>
<evidence type="ECO:0000313" key="15">
    <source>
        <dbReference type="EMBL" id="MCL6684413.1"/>
    </source>
</evidence>
<evidence type="ECO:0000256" key="1">
    <source>
        <dbReference type="ARBA" id="ARBA00001947"/>
    </source>
</evidence>
<evidence type="ECO:0000256" key="2">
    <source>
        <dbReference type="ARBA" id="ARBA00004651"/>
    </source>
</evidence>
<dbReference type="GO" id="GO:0008233">
    <property type="term" value="F:peptidase activity"/>
    <property type="evidence" value="ECO:0007669"/>
    <property type="project" value="UniProtKB-KW"/>
</dbReference>
<dbReference type="PANTHER" id="PTHR35864">
    <property type="entry name" value="ZINC METALLOPROTEASE MJ0611-RELATED"/>
    <property type="match status" value="1"/>
</dbReference>
<evidence type="ECO:0000256" key="3">
    <source>
        <dbReference type="ARBA" id="ARBA00007931"/>
    </source>
</evidence>
<feature type="transmembrane region" description="Helical" evidence="13">
    <location>
        <begin position="181"/>
        <end position="200"/>
    </location>
</feature>
<protein>
    <submittedName>
        <fullName evidence="15">Site-2 protease family protein</fullName>
    </submittedName>
</protein>
<accession>A0ABT0RP54</accession>
<feature type="transmembrane region" description="Helical" evidence="13">
    <location>
        <begin position="206"/>
        <end position="224"/>
    </location>
</feature>
<feature type="transmembrane region" description="Helical" evidence="13">
    <location>
        <begin position="131"/>
        <end position="152"/>
    </location>
</feature>
<comment type="caution">
    <text evidence="15">The sequence shown here is derived from an EMBL/GenBank/DDBJ whole genome shotgun (WGS) entry which is preliminary data.</text>
</comment>
<keyword evidence="5 15" id="KW-0645">Protease</keyword>
<comment type="similarity">
    <text evidence="3">Belongs to the peptidase M50B family.</text>
</comment>
<keyword evidence="7" id="KW-0479">Metal-binding</keyword>
<evidence type="ECO:0000256" key="9">
    <source>
        <dbReference type="ARBA" id="ARBA00022833"/>
    </source>
</evidence>
<organism evidence="15 16">
    <name type="scientific">Sphingomonas alba</name>
    <dbReference type="NCBI Taxonomy" id="2908208"/>
    <lineage>
        <taxon>Bacteria</taxon>
        <taxon>Pseudomonadati</taxon>
        <taxon>Pseudomonadota</taxon>
        <taxon>Alphaproteobacteria</taxon>
        <taxon>Sphingomonadales</taxon>
        <taxon>Sphingomonadaceae</taxon>
        <taxon>Sphingomonas</taxon>
    </lineage>
</organism>
<feature type="domain" description="Peptidase M50" evidence="14">
    <location>
        <begin position="12"/>
        <end position="116"/>
    </location>
</feature>
<sequence>MSSTVYSIATWLIPLVIAIVFHEVAHGLVARRFGDTTAESQGRLTLNPIKHVDPVGTIILPIVLALSHAPIFGWARPVPVRSDRMRNPRRDMMLVALAGPAMNLLLAISATAILAFGLWLGAGDPMTVGGFIASNAINFLLINIFLAVFNLIPLPPFDGGHVVEGLLPPPLAARFHALGRYSLFILFALLLIVPAIWPQADIVAKAVTPIVNAIARLFLGVAGLNA</sequence>
<evidence type="ECO:0000256" key="7">
    <source>
        <dbReference type="ARBA" id="ARBA00022723"/>
    </source>
</evidence>
<reference evidence="15" key="1">
    <citation type="submission" date="2022-05" db="EMBL/GenBank/DDBJ databases">
        <authorList>
            <person name="Jo J.-H."/>
            <person name="Im W.-T."/>
        </authorList>
    </citation>
    <scope>NUCLEOTIDE SEQUENCE</scope>
    <source>
        <strain evidence="15">SE158</strain>
    </source>
</reference>
<keyword evidence="8" id="KW-0378">Hydrolase</keyword>
<dbReference type="PANTHER" id="PTHR35864:SF1">
    <property type="entry name" value="ZINC METALLOPROTEASE YWHC-RELATED"/>
    <property type="match status" value="1"/>
</dbReference>
<dbReference type="InterPro" id="IPR044537">
    <property type="entry name" value="Rip2-like"/>
</dbReference>
<evidence type="ECO:0000256" key="8">
    <source>
        <dbReference type="ARBA" id="ARBA00022801"/>
    </source>
</evidence>
<dbReference type="InterPro" id="IPR052348">
    <property type="entry name" value="Metallopeptidase_M50B"/>
</dbReference>
<gene>
    <name evidence="15" type="ORF">LZ536_10960</name>
</gene>
<keyword evidence="16" id="KW-1185">Reference proteome</keyword>
<comment type="cofactor">
    <cofactor evidence="1">
        <name>Zn(2+)</name>
        <dbReference type="ChEBI" id="CHEBI:29105"/>
    </cofactor>
</comment>
<dbReference type="EMBL" id="JAMGBD010000002">
    <property type="protein sequence ID" value="MCL6684413.1"/>
    <property type="molecule type" value="Genomic_DNA"/>
</dbReference>
<keyword evidence="4" id="KW-1003">Cell membrane</keyword>
<dbReference type="Proteomes" id="UP001165363">
    <property type="component" value="Unassembled WGS sequence"/>
</dbReference>
<dbReference type="Pfam" id="PF02163">
    <property type="entry name" value="Peptidase_M50"/>
    <property type="match status" value="2"/>
</dbReference>
<keyword evidence="11" id="KW-0482">Metalloprotease</keyword>
<name>A0ABT0RP54_9SPHN</name>
<keyword evidence="10 13" id="KW-1133">Transmembrane helix</keyword>
<evidence type="ECO:0000313" key="16">
    <source>
        <dbReference type="Proteomes" id="UP001165363"/>
    </source>
</evidence>
<evidence type="ECO:0000256" key="5">
    <source>
        <dbReference type="ARBA" id="ARBA00022670"/>
    </source>
</evidence>
<keyword evidence="12 13" id="KW-0472">Membrane</keyword>
<evidence type="ECO:0000256" key="11">
    <source>
        <dbReference type="ARBA" id="ARBA00023049"/>
    </source>
</evidence>
<dbReference type="CDD" id="cd06158">
    <property type="entry name" value="S2P-M50_like_1"/>
    <property type="match status" value="1"/>
</dbReference>
<keyword evidence="6 13" id="KW-0812">Transmembrane</keyword>
<feature type="transmembrane region" description="Helical" evidence="13">
    <location>
        <begin position="54"/>
        <end position="74"/>
    </location>
</feature>
<proteinExistence type="inferred from homology"/>
<comment type="subcellular location">
    <subcellularLocation>
        <location evidence="2">Cell membrane</location>
        <topology evidence="2">Multi-pass membrane protein</topology>
    </subcellularLocation>
</comment>
<dbReference type="RefSeq" id="WP_249848825.1">
    <property type="nucleotide sequence ID" value="NZ_JAMGBD010000002.1"/>
</dbReference>
<dbReference type="InterPro" id="IPR008915">
    <property type="entry name" value="Peptidase_M50"/>
</dbReference>
<keyword evidence="9" id="KW-0862">Zinc</keyword>
<feature type="domain" description="Peptidase M50" evidence="14">
    <location>
        <begin position="139"/>
        <end position="186"/>
    </location>
</feature>
<evidence type="ECO:0000256" key="4">
    <source>
        <dbReference type="ARBA" id="ARBA00022475"/>
    </source>
</evidence>
<evidence type="ECO:0000256" key="10">
    <source>
        <dbReference type="ARBA" id="ARBA00022989"/>
    </source>
</evidence>